<dbReference type="PANTHER" id="PTHR19879">
    <property type="entry name" value="TRANSCRIPTION INITIATION FACTOR TFIID"/>
    <property type="match status" value="1"/>
</dbReference>
<dbReference type="InterPro" id="IPR035897">
    <property type="entry name" value="Toll_tir_struct_dom_sf"/>
</dbReference>
<organism evidence="3 4">
    <name type="scientific">Variovorax humicola</name>
    <dbReference type="NCBI Taxonomy" id="1769758"/>
    <lineage>
        <taxon>Bacteria</taxon>
        <taxon>Pseudomonadati</taxon>
        <taxon>Pseudomonadota</taxon>
        <taxon>Betaproteobacteria</taxon>
        <taxon>Burkholderiales</taxon>
        <taxon>Comamonadaceae</taxon>
        <taxon>Variovorax</taxon>
    </lineage>
</organism>
<dbReference type="InterPro" id="IPR015943">
    <property type="entry name" value="WD40/YVTN_repeat-like_dom_sf"/>
</dbReference>
<proteinExistence type="predicted"/>
<dbReference type="PROSITE" id="PS50294">
    <property type="entry name" value="WD_REPEATS_REGION"/>
    <property type="match status" value="1"/>
</dbReference>
<dbReference type="Gene3D" id="3.40.50.10140">
    <property type="entry name" value="Toll/interleukin-1 receptor homology (TIR) domain"/>
    <property type="match status" value="1"/>
</dbReference>
<evidence type="ECO:0000313" key="3">
    <source>
        <dbReference type="EMBL" id="MEJ8825713.1"/>
    </source>
</evidence>
<dbReference type="PROSITE" id="PS50082">
    <property type="entry name" value="WD_REPEATS_2"/>
    <property type="match status" value="1"/>
</dbReference>
<dbReference type="InterPro" id="IPR000157">
    <property type="entry name" value="TIR_dom"/>
</dbReference>
<dbReference type="InterPro" id="IPR001680">
    <property type="entry name" value="WD40_rpt"/>
</dbReference>
<reference evidence="3 4" key="1">
    <citation type="submission" date="2024-03" db="EMBL/GenBank/DDBJ databases">
        <title>Novel species of the genus Variovorax.</title>
        <authorList>
            <person name="Liu Q."/>
            <person name="Xin Y.-H."/>
        </authorList>
    </citation>
    <scope>NUCLEOTIDE SEQUENCE [LARGE SCALE GENOMIC DNA]</scope>
    <source>
        <strain evidence="3 4">KACC 18501</strain>
    </source>
</reference>
<dbReference type="SUPFAM" id="SSF52200">
    <property type="entry name" value="Toll/Interleukin receptor TIR domain"/>
    <property type="match status" value="1"/>
</dbReference>
<sequence length="969" mass="105788">MSEHVAPSGQSRYWAFLSYSHADERWASWLHRALEGYRLPRQLAGLTGKHGALPQRLFPVFRDREELASAADLPARIREALADSRALVVICSPQAARSRWVAEEIRSFKATHGEQRVYCIIVDGEPHAGDAEGGAARECFPQAIRFRVGPDGELTREAAEPLAADARPAGDGRNGALLKLLAGLLGVELDVLRRRDEQQRRRRNRLWGAAASALIVLLSAGVWYSNAQRLEAERQRDLADTRQQIALARQLAAQSARIRVEQPAAIELASLLAIESVRRLDTLETQQALQAAMRLLPPRPLRLAEGFSNAAANYSRDGRVALADQGNRLSAFSVPDGRRLWEAAKYHESKPLLTPDGCCVLFFDAGKHWHALRLAEGTEMQPAPAYLPLLESLQAERLHRLEFSPEGRVLAVGPRLVETATGAARPDPALDTAALVTFDASGRLLVQHRDRSLVLSAPAGAGPPKRLELAREAMPRFSPDGSLLVAMGYQALEIFDTGSGQRLFELACDGPYADVAFSPDAKVLAAACGNVARLHDARTGSLLADLPHDRPVNSLRFSRDGARLLTASYDNTVRIWRIADRREVWRAAHSGYMTQATFAPDERSILAAGMGGIYLWPLEQEADLLAEIPGPIWALAASPDGQWLAAAGVEPQAQVVAIRMSDGQTRELAHPDQRVAGLAFSPDSKLLAVPQGRQFEVLPVAGGEAVFRRRLSDFPYSAIVAGAFTPDGQVLVATTGKSVRGYFRLDRCTVSGNGGEKPCDTRDLPLDPFSDARPFFSADGKRLAFNATSNRENSLRLWDTQGASESILPEEKANDIVFAPDRLLVAITAGGSVDVLDLAGRKLRGIGHEGWVPHLALSPDGQYLAAGLTDPVSRAKNRVVIWRLADGEEVARYPRPGDDGPLVFLPDGRRLAFSDGRRLRVVAWRTGDVIAQACLHLGRNLDCGEWRTWLQDERYRATCPALPPAACKP</sequence>
<name>A0ABU8W6V4_9BURK</name>
<dbReference type="Proteomes" id="UP001363010">
    <property type="component" value="Unassembled WGS sequence"/>
</dbReference>
<keyword evidence="4" id="KW-1185">Reference proteome</keyword>
<evidence type="ECO:0000256" key="1">
    <source>
        <dbReference type="PROSITE-ProRule" id="PRU00221"/>
    </source>
</evidence>
<dbReference type="Pfam" id="PF07676">
    <property type="entry name" value="PD40"/>
    <property type="match status" value="1"/>
</dbReference>
<protein>
    <submittedName>
        <fullName evidence="3">TIR domain-containing protein</fullName>
    </submittedName>
</protein>
<dbReference type="PANTHER" id="PTHR19879:SF9">
    <property type="entry name" value="TRANSCRIPTION INITIATION FACTOR TFIID SUBUNIT 5"/>
    <property type="match status" value="1"/>
</dbReference>
<evidence type="ECO:0000313" key="4">
    <source>
        <dbReference type="Proteomes" id="UP001363010"/>
    </source>
</evidence>
<dbReference type="InterPro" id="IPR011659">
    <property type="entry name" value="WD40"/>
</dbReference>
<dbReference type="Gene3D" id="2.130.10.10">
    <property type="entry name" value="YVTN repeat-like/Quinoprotein amine dehydrogenase"/>
    <property type="match status" value="3"/>
</dbReference>
<feature type="domain" description="TIR" evidence="2">
    <location>
        <begin position="53"/>
        <end position="124"/>
    </location>
</feature>
<dbReference type="SUPFAM" id="SSF82171">
    <property type="entry name" value="DPP6 N-terminal domain-like"/>
    <property type="match status" value="2"/>
</dbReference>
<accession>A0ABU8W6V4</accession>
<gene>
    <name evidence="3" type="ORF">WKW80_27405</name>
</gene>
<dbReference type="SMART" id="SM00320">
    <property type="entry name" value="WD40"/>
    <property type="match status" value="5"/>
</dbReference>
<dbReference type="Pfam" id="PF13676">
    <property type="entry name" value="TIR_2"/>
    <property type="match status" value="1"/>
</dbReference>
<evidence type="ECO:0000259" key="2">
    <source>
        <dbReference type="Pfam" id="PF13676"/>
    </source>
</evidence>
<dbReference type="EMBL" id="JBBKZV010000025">
    <property type="protein sequence ID" value="MEJ8825713.1"/>
    <property type="molecule type" value="Genomic_DNA"/>
</dbReference>
<dbReference type="RefSeq" id="WP_340366747.1">
    <property type="nucleotide sequence ID" value="NZ_JBBKZV010000025.1"/>
</dbReference>
<comment type="caution">
    <text evidence="3">The sequence shown here is derived from an EMBL/GenBank/DDBJ whole genome shotgun (WGS) entry which is preliminary data.</text>
</comment>
<feature type="repeat" description="WD" evidence="1">
    <location>
        <begin position="548"/>
        <end position="586"/>
    </location>
</feature>
<dbReference type="Pfam" id="PF00400">
    <property type="entry name" value="WD40"/>
    <property type="match status" value="3"/>
</dbReference>
<keyword evidence="1" id="KW-0853">WD repeat</keyword>